<proteinExistence type="predicted"/>
<protein>
    <submittedName>
        <fullName evidence="2">13971_t:CDS:1</fullName>
    </submittedName>
</protein>
<reference evidence="2" key="1">
    <citation type="submission" date="2022-08" db="EMBL/GenBank/DDBJ databases">
        <authorList>
            <person name="Kallberg Y."/>
            <person name="Tangrot J."/>
            <person name="Rosling A."/>
        </authorList>
    </citation>
    <scope>NUCLEOTIDE SEQUENCE</scope>
    <source>
        <strain evidence="2">Wild A</strain>
    </source>
</reference>
<feature type="compositionally biased region" description="Polar residues" evidence="1">
    <location>
        <begin position="654"/>
        <end position="674"/>
    </location>
</feature>
<feature type="region of interest" description="Disordered" evidence="1">
    <location>
        <begin position="1"/>
        <end position="57"/>
    </location>
</feature>
<feature type="compositionally biased region" description="Polar residues" evidence="1">
    <location>
        <begin position="1"/>
        <end position="25"/>
    </location>
</feature>
<feature type="compositionally biased region" description="Polar residues" evidence="1">
    <location>
        <begin position="413"/>
        <end position="434"/>
    </location>
</feature>
<feature type="compositionally biased region" description="Basic residues" evidence="1">
    <location>
        <begin position="589"/>
        <end position="610"/>
    </location>
</feature>
<feature type="compositionally biased region" description="Basic and acidic residues" evidence="1">
    <location>
        <begin position="983"/>
        <end position="1004"/>
    </location>
</feature>
<feature type="compositionally biased region" description="Low complexity" evidence="1">
    <location>
        <begin position="1006"/>
        <end position="1015"/>
    </location>
</feature>
<dbReference type="Proteomes" id="UP001153678">
    <property type="component" value="Unassembled WGS sequence"/>
</dbReference>
<evidence type="ECO:0000313" key="2">
    <source>
        <dbReference type="EMBL" id="CAI2173897.1"/>
    </source>
</evidence>
<feature type="compositionally biased region" description="Polar residues" evidence="1">
    <location>
        <begin position="756"/>
        <end position="777"/>
    </location>
</feature>
<feature type="compositionally biased region" description="Low complexity" evidence="1">
    <location>
        <begin position="366"/>
        <end position="386"/>
    </location>
</feature>
<feature type="region of interest" description="Disordered" evidence="1">
    <location>
        <begin position="317"/>
        <end position="640"/>
    </location>
</feature>
<feature type="compositionally biased region" description="Polar residues" evidence="1">
    <location>
        <begin position="110"/>
        <end position="119"/>
    </location>
</feature>
<feature type="compositionally biased region" description="Polar residues" evidence="1">
    <location>
        <begin position="1038"/>
        <end position="1051"/>
    </location>
</feature>
<dbReference type="AlphaFoldDB" id="A0A9W4SMP8"/>
<evidence type="ECO:0000256" key="1">
    <source>
        <dbReference type="SAM" id="MobiDB-lite"/>
    </source>
</evidence>
<feature type="compositionally biased region" description="Low complexity" evidence="1">
    <location>
        <begin position="27"/>
        <end position="41"/>
    </location>
</feature>
<comment type="caution">
    <text evidence="2">The sequence shown here is derived from an EMBL/GenBank/DDBJ whole genome shotgun (WGS) entry which is preliminary data.</text>
</comment>
<feature type="compositionally biased region" description="Basic residues" evidence="1">
    <location>
        <begin position="330"/>
        <end position="340"/>
    </location>
</feature>
<feature type="compositionally biased region" description="Basic residues" evidence="1">
    <location>
        <begin position="350"/>
        <end position="365"/>
    </location>
</feature>
<feature type="region of interest" description="Disordered" evidence="1">
    <location>
        <begin position="654"/>
        <end position="780"/>
    </location>
</feature>
<name>A0A9W4SMP8_9GLOM</name>
<feature type="compositionally biased region" description="Polar residues" evidence="1">
    <location>
        <begin position="1016"/>
        <end position="1031"/>
    </location>
</feature>
<feature type="region of interest" description="Disordered" evidence="1">
    <location>
        <begin position="100"/>
        <end position="146"/>
    </location>
</feature>
<accession>A0A9W4SMP8</accession>
<dbReference type="OrthoDB" id="2424072at2759"/>
<feature type="region of interest" description="Disordered" evidence="1">
    <location>
        <begin position="967"/>
        <end position="1085"/>
    </location>
</feature>
<dbReference type="EMBL" id="CAMKVN010001131">
    <property type="protein sequence ID" value="CAI2173897.1"/>
    <property type="molecule type" value="Genomic_DNA"/>
</dbReference>
<sequence>MPRAYSTYSPYMQSNTGCLSQYPTPDTQPTTSNSQSEQTNTRPNSQTTTVLSLPTQDSFLSDVPQSVYSEYSTLDIPPAISTIQESDELTSYSPESFFFRESPALDSSPGDENTNSNNIRVDLNSPRRSPSNQNPDPQTDSLSLKSQDSFNNRELINESSITLALEGLSEPILSEITDSNLLQQSQSEHMRRETTTEVEENNGQNSTNFGNFISEQEFSTSMTDAENDDICGELRKVITKSTMILESVKSQEVDEMENVEYFHQEITEGDTQSHEVSQPDLLELECDHEQSEHYNNMASKLSNIGFVKVETGSDEEIENCTTSTTSATPRIRRSMRKRSKANYSFPRYSYRGKKSKTRKRSRTPRKVSSLSANENEANESLEVVNDNNEKNEETNQPVHELSPVQISDEQETNEGVHSGQSADDSEDSGNVNKNITDHHTQNILDPKYVLRSRKIFRAPSKKTARAKRSVKKSTSKVIPKTPIKTTLKRKTSRRKLIAHKTKKDPEWHPPDEADNGSGLKDDSEAVVDVPAKSISKDRHSTSKTRSALKEPNTSKKAKTKNIKIVDTTREIRTAENSSKKVTPRTSKSTNKRSTTKSTRGRGRGRGRGKGKGGSTRGSRSKNHDTEIKYPSGEEPSIINPAEVPVVGISTVVNSNSENQVVREQSDVEMNNVNQDEPEQVEEPGSTPKLIKGTRKYTRRLVGGSKSTKSASDGKKGRGKTADTRADDNAARDNDVNSEPSDEEETIPKTKPKKVTRSSNRQGQTRIGDNTATEQPPVTASDPDIVEISSINPTALANVVNTLAGQNYDILRSSENIVDIAPNKGPCTPVFVKPHVPTTRSSSPSNTPPPEIQAILSKPPTAIPSSLEWSMDHWHHLKVFYEETKSEYIRSGTDVNKNKDVYSEVIEKFFESDIKNRTFGEEDLRLRIISLETADLERNNEPSSDQQSSDIENSVILYNKAYSNLRAGNKRKRRESNVTVAVPGKEKMEDDENEGKVPKRSRVEEITPSGSGTTTPASELTASQTPGNNNMLSKLFGSWFNSGQRRSNTASLNEEAPEESANHVDENEDRMEDEQSTHTPRRSWLW</sequence>
<gene>
    <name evidence="2" type="ORF">FWILDA_LOCUS6317</name>
</gene>
<feature type="compositionally biased region" description="Basic residues" evidence="1">
    <location>
        <begin position="450"/>
        <end position="474"/>
    </location>
</feature>
<keyword evidence="3" id="KW-1185">Reference proteome</keyword>
<feature type="compositionally biased region" description="Polar residues" evidence="1">
    <location>
        <begin position="319"/>
        <end position="328"/>
    </location>
</feature>
<feature type="compositionally biased region" description="Polar residues" evidence="1">
    <location>
        <begin position="42"/>
        <end position="57"/>
    </location>
</feature>
<evidence type="ECO:0000313" key="3">
    <source>
        <dbReference type="Proteomes" id="UP001153678"/>
    </source>
</evidence>
<organism evidence="2 3">
    <name type="scientific">Funneliformis geosporum</name>
    <dbReference type="NCBI Taxonomy" id="1117311"/>
    <lineage>
        <taxon>Eukaryota</taxon>
        <taxon>Fungi</taxon>
        <taxon>Fungi incertae sedis</taxon>
        <taxon>Mucoromycota</taxon>
        <taxon>Glomeromycotina</taxon>
        <taxon>Glomeromycetes</taxon>
        <taxon>Glomerales</taxon>
        <taxon>Glomeraceae</taxon>
        <taxon>Funneliformis</taxon>
    </lineage>
</organism>
<feature type="compositionally biased region" description="Basic and acidic residues" evidence="1">
    <location>
        <begin position="711"/>
        <end position="734"/>
    </location>
</feature>
<feature type="compositionally biased region" description="Polar residues" evidence="1">
    <location>
        <begin position="126"/>
        <end position="146"/>
    </location>
</feature>
<feature type="compositionally biased region" description="Basic residues" evidence="1">
    <location>
        <begin position="486"/>
        <end position="502"/>
    </location>
</feature>